<proteinExistence type="predicted"/>
<dbReference type="Proteomes" id="UP000198620">
    <property type="component" value="Unassembled WGS sequence"/>
</dbReference>
<dbReference type="AlphaFoldDB" id="A0A1H7K1N1"/>
<dbReference type="OrthoDB" id="9778870at2"/>
<evidence type="ECO:0000313" key="3">
    <source>
        <dbReference type="Proteomes" id="UP000198620"/>
    </source>
</evidence>
<dbReference type="InterPro" id="IPR029439">
    <property type="entry name" value="Wzt_C"/>
</dbReference>
<gene>
    <name evidence="2" type="ORF">SAMN05216387_10366</name>
</gene>
<dbReference type="Pfam" id="PF14524">
    <property type="entry name" value="Wzt_C"/>
    <property type="match status" value="1"/>
</dbReference>
<keyword evidence="3" id="KW-1185">Reference proteome</keyword>
<name>A0A1H7K1N1_9PROT</name>
<dbReference type="EMBL" id="FOBH01000003">
    <property type="protein sequence ID" value="SEK80330.1"/>
    <property type="molecule type" value="Genomic_DNA"/>
</dbReference>
<evidence type="ECO:0000313" key="2">
    <source>
        <dbReference type="EMBL" id="SEK80330.1"/>
    </source>
</evidence>
<feature type="domain" description="Wzt C-terminal" evidence="1">
    <location>
        <begin position="2"/>
        <end position="71"/>
    </location>
</feature>
<reference evidence="2 3" key="1">
    <citation type="submission" date="2016-10" db="EMBL/GenBank/DDBJ databases">
        <authorList>
            <person name="de Groot N.N."/>
        </authorList>
    </citation>
    <scope>NUCLEOTIDE SEQUENCE [LARGE SCALE GENOMIC DNA]</scope>
    <source>
        <strain evidence="2 3">Nv1</strain>
    </source>
</reference>
<dbReference type="STRING" id="1233.SAMN05216387_10366"/>
<evidence type="ECO:0000259" key="1">
    <source>
        <dbReference type="Pfam" id="PF14524"/>
    </source>
</evidence>
<organism evidence="2 3">
    <name type="scientific">Nitrosovibrio tenuis</name>
    <dbReference type="NCBI Taxonomy" id="1233"/>
    <lineage>
        <taxon>Bacteria</taxon>
        <taxon>Pseudomonadati</taxon>
        <taxon>Pseudomonadota</taxon>
        <taxon>Betaproteobacteria</taxon>
        <taxon>Nitrosomonadales</taxon>
        <taxon>Nitrosomonadaceae</taxon>
        <taxon>Nitrosovibrio</taxon>
    </lineage>
</organism>
<accession>A0A1H7K1N1</accession>
<sequence>MGADFPMQGQELLTLASKQQAGIIYRTSLPLTAGKYSLRISLTHPINAHQQALFFDIVETAHVFEVLPNATAKFRTRVYLPHTLNIKVS</sequence>
<protein>
    <submittedName>
        <fullName evidence="2">Wzt C-terminal domain-containing protein</fullName>
    </submittedName>
</protein>